<evidence type="ECO:0000313" key="3">
    <source>
        <dbReference type="Proteomes" id="UP000009072"/>
    </source>
</evidence>
<keyword evidence="2" id="KW-0436">Ligase</keyword>
<dbReference type="GO" id="GO:0016740">
    <property type="term" value="F:transferase activity"/>
    <property type="evidence" value="ECO:0007669"/>
    <property type="project" value="UniProtKB-KW"/>
</dbReference>
<gene>
    <name evidence="2" type="primary">gatA</name>
    <name evidence="2" type="ordered locus">MMOB3770</name>
</gene>
<dbReference type="SUPFAM" id="SSF75304">
    <property type="entry name" value="Amidase signature (AS) enzymes"/>
    <property type="match status" value="1"/>
</dbReference>
<evidence type="ECO:0000259" key="1">
    <source>
        <dbReference type="Pfam" id="PF01425"/>
    </source>
</evidence>
<sequence>MFKFTTNIKNAIEHLKNDKNNAVSHVFLDAKNSEGLLSKTTYVLKDVFAHSNSTSEGSSDFLKGFKPFYNSTIITKLQKEGAALVGKTNLDEFGLGATGTFSSKGVILNPLDSTRIVGGSSSGSAAIFNEKLSFAIGTDTGDSVRLPASFVGKVGFKPSYGSVSRYGLFPFASSLDTVGWFTHNVQDSNILAKVLYGKDEKDFTSLDVKMNIVKAEKPKTIGIFNCYKFLGEETSKKFNDLINILENEGIKINVLEIPEEYLLLIQVVYRIISYSEASTNLANLNGMAFGNKKHGNNWEEIMINTRSENFGYMVQKRLTLGAYFLDVENQEDLFLRAQKVRRILKDSILSFFNKLKIDMILMPSSPEVAPKIDSISSNEKNNYGYMPYILTLSNLVGNPSISIPWITSQNEKLPINITIETNIYDDEKLFSYSLFLEEFLSKKGIR</sequence>
<dbReference type="InterPro" id="IPR023631">
    <property type="entry name" value="Amidase_dom"/>
</dbReference>
<dbReference type="EMBL" id="AE017308">
    <property type="protein sequence ID" value="AAT27863.1"/>
    <property type="molecule type" value="Genomic_DNA"/>
</dbReference>
<dbReference type="OrthoDB" id="9811471at2"/>
<organism evidence="2 3">
    <name type="scientific">Mycoplasma mobile (strain ATCC 43663 / 163K / NCTC 11711)</name>
    <name type="common">Mesomycoplasma mobile</name>
    <dbReference type="NCBI Taxonomy" id="267748"/>
    <lineage>
        <taxon>Bacteria</taxon>
        <taxon>Bacillati</taxon>
        <taxon>Mycoplasmatota</taxon>
        <taxon>Mycoplasmoidales</taxon>
        <taxon>Metamycoplasmataceae</taxon>
        <taxon>Mesomycoplasma</taxon>
    </lineage>
</organism>
<dbReference type="EC" id="6.3.5.-" evidence="2"/>
<dbReference type="AlphaFoldDB" id="Q6KHR5"/>
<dbReference type="Gene3D" id="3.90.1300.10">
    <property type="entry name" value="Amidase signature (AS) domain"/>
    <property type="match status" value="1"/>
</dbReference>
<dbReference type="HOGENOM" id="CLU_009600_7_6_14"/>
<name>Q6KHR5_MYCM1</name>
<dbReference type="Proteomes" id="UP000009072">
    <property type="component" value="Chromosome"/>
</dbReference>
<keyword evidence="2" id="KW-0808">Transferase</keyword>
<dbReference type="eggNOG" id="COG0154">
    <property type="taxonomic scope" value="Bacteria"/>
</dbReference>
<feature type="domain" description="Amidase" evidence="1">
    <location>
        <begin position="32"/>
        <end position="429"/>
    </location>
</feature>
<dbReference type="RefSeq" id="WP_011264897.1">
    <property type="nucleotide sequence ID" value="NC_006908.1"/>
</dbReference>
<protein>
    <submittedName>
        <fullName evidence="2">Glutamyl-tRNA amidotransferase subunit A</fullName>
        <ecNumber evidence="2">6.3.5.-</ecNumber>
    </submittedName>
</protein>
<dbReference type="GO" id="GO:0016874">
    <property type="term" value="F:ligase activity"/>
    <property type="evidence" value="ECO:0007669"/>
    <property type="project" value="UniProtKB-KW"/>
</dbReference>
<proteinExistence type="predicted"/>
<keyword evidence="3" id="KW-1185">Reference proteome</keyword>
<dbReference type="PANTHER" id="PTHR11895:SF151">
    <property type="entry name" value="GLUTAMYL-TRNA(GLN) AMIDOTRANSFERASE SUBUNIT A"/>
    <property type="match status" value="1"/>
</dbReference>
<dbReference type="NCBIfam" id="NF005517">
    <property type="entry name" value="PRK07139.1"/>
    <property type="match status" value="1"/>
</dbReference>
<dbReference type="KEGG" id="mmo:MMOB3770"/>
<evidence type="ECO:0000313" key="2">
    <source>
        <dbReference type="EMBL" id="AAT27863.1"/>
    </source>
</evidence>
<dbReference type="Pfam" id="PF01425">
    <property type="entry name" value="Amidase"/>
    <property type="match status" value="1"/>
</dbReference>
<dbReference type="InterPro" id="IPR036928">
    <property type="entry name" value="AS_sf"/>
</dbReference>
<dbReference type="PANTHER" id="PTHR11895">
    <property type="entry name" value="TRANSAMIDASE"/>
    <property type="match status" value="1"/>
</dbReference>
<reference evidence="2 3" key="1">
    <citation type="journal article" date="2004" name="Genome Res.">
        <title>The complete genome and proteome of Mycoplasma mobile.</title>
        <authorList>
            <person name="Jaffe J.D."/>
            <person name="Stange-Thomann N."/>
            <person name="Smith C."/>
            <person name="DeCaprio D."/>
            <person name="Fisher S."/>
            <person name="Butler J."/>
            <person name="Calvo S."/>
            <person name="Elkins T."/>
            <person name="FitzGerald M.G."/>
            <person name="Hafez N."/>
            <person name="Kodira C.D."/>
            <person name="Major J."/>
            <person name="Wang S."/>
            <person name="Wilkinson J."/>
            <person name="Nicol R."/>
            <person name="Nusbaum C."/>
            <person name="Birren B."/>
            <person name="Berg H.C."/>
            <person name="Church G.M."/>
        </authorList>
    </citation>
    <scope>NUCLEOTIDE SEQUENCE [LARGE SCALE GENOMIC DNA]</scope>
    <source>
        <strain evidence="3">ATCC 43663 / 163K / NCTC 11711</strain>
    </source>
</reference>
<dbReference type="STRING" id="267748.MMOB3770"/>
<accession>Q6KHR5</accession>
<dbReference type="InterPro" id="IPR000120">
    <property type="entry name" value="Amidase"/>
</dbReference>